<dbReference type="EMBL" id="FPJW01000001">
    <property type="protein sequence ID" value="SFX05373.1"/>
    <property type="molecule type" value="Genomic_DNA"/>
</dbReference>
<dbReference type="OrthoDB" id="6121506at2"/>
<feature type="transmembrane region" description="Helical" evidence="1">
    <location>
        <begin position="44"/>
        <end position="69"/>
    </location>
</feature>
<keyword evidence="1" id="KW-1133">Transmembrane helix</keyword>
<dbReference type="AlphaFoldDB" id="A0A1K1TYX2"/>
<gene>
    <name evidence="2" type="ORF">SAMN02745752_00359</name>
</gene>
<evidence type="ECO:0000313" key="3">
    <source>
        <dbReference type="Proteomes" id="UP000182350"/>
    </source>
</evidence>
<name>A0A1K1TYX2_9GAMM</name>
<sequence>MDSLILLSWFAYLISSVLLLLASWKLLLWLPFTLRAGVFLSQLAILLVPAAVNDTALAPAFIVLILDLLGRVPAVVLIEKALPLLIALVLAWPLALLWGWARKRLQQQSAAREAAEQEKE</sequence>
<feature type="transmembrane region" description="Helical" evidence="1">
    <location>
        <begin position="6"/>
        <end position="32"/>
    </location>
</feature>
<reference evidence="2 3" key="1">
    <citation type="submission" date="2016-11" db="EMBL/GenBank/DDBJ databases">
        <authorList>
            <person name="Jaros S."/>
            <person name="Januszkiewicz K."/>
            <person name="Wedrychowicz H."/>
        </authorList>
    </citation>
    <scope>NUCLEOTIDE SEQUENCE [LARGE SCALE GENOMIC DNA]</scope>
    <source>
        <strain evidence="2 3">DSM 21637</strain>
    </source>
</reference>
<dbReference type="RefSeq" id="WP_072324589.1">
    <property type="nucleotide sequence ID" value="NZ_FPJW01000001.1"/>
</dbReference>
<evidence type="ECO:0000256" key="1">
    <source>
        <dbReference type="SAM" id="Phobius"/>
    </source>
</evidence>
<feature type="transmembrane region" description="Helical" evidence="1">
    <location>
        <begin position="81"/>
        <end position="101"/>
    </location>
</feature>
<keyword evidence="1" id="KW-0812">Transmembrane</keyword>
<dbReference type="STRING" id="1122209.SAMN02745752_00359"/>
<protein>
    <submittedName>
        <fullName evidence="2">Uncharacterized protein</fullName>
    </submittedName>
</protein>
<organism evidence="2 3">
    <name type="scientific">Marinospirillum alkaliphilum DSM 21637</name>
    <dbReference type="NCBI Taxonomy" id="1122209"/>
    <lineage>
        <taxon>Bacteria</taxon>
        <taxon>Pseudomonadati</taxon>
        <taxon>Pseudomonadota</taxon>
        <taxon>Gammaproteobacteria</taxon>
        <taxon>Oceanospirillales</taxon>
        <taxon>Oceanospirillaceae</taxon>
        <taxon>Marinospirillum</taxon>
    </lineage>
</organism>
<accession>A0A1K1TYX2</accession>
<dbReference type="Proteomes" id="UP000182350">
    <property type="component" value="Unassembled WGS sequence"/>
</dbReference>
<proteinExistence type="predicted"/>
<keyword evidence="1" id="KW-0472">Membrane</keyword>
<keyword evidence="3" id="KW-1185">Reference proteome</keyword>
<evidence type="ECO:0000313" key="2">
    <source>
        <dbReference type="EMBL" id="SFX05373.1"/>
    </source>
</evidence>